<dbReference type="Proteomes" id="UP000678393">
    <property type="component" value="Unassembled WGS sequence"/>
</dbReference>
<dbReference type="Gene3D" id="3.40.50.300">
    <property type="entry name" value="P-loop containing nucleotide triphosphate hydrolases"/>
    <property type="match status" value="1"/>
</dbReference>
<dbReference type="PANTHER" id="PTHR45704">
    <property type="entry name" value="RAS-LIKE FAMILY MEMBER 11"/>
    <property type="match status" value="1"/>
</dbReference>
<dbReference type="PRINTS" id="PR00449">
    <property type="entry name" value="RASTRNSFRMNG"/>
</dbReference>
<evidence type="ECO:0000256" key="4">
    <source>
        <dbReference type="ARBA" id="ARBA00048098"/>
    </source>
</evidence>
<accession>A0A8S3YR15</accession>
<dbReference type="PROSITE" id="PS51421">
    <property type="entry name" value="RAS"/>
    <property type="match status" value="1"/>
</dbReference>
<dbReference type="AlphaFoldDB" id="A0A8S3YR15"/>
<dbReference type="GO" id="GO:0003925">
    <property type="term" value="F:G protein activity"/>
    <property type="evidence" value="ECO:0007669"/>
    <property type="project" value="UniProtKB-EC"/>
</dbReference>
<dbReference type="SMART" id="SM00174">
    <property type="entry name" value="RHO"/>
    <property type="match status" value="1"/>
</dbReference>
<dbReference type="EC" id="3.6.5.2" evidence="2"/>
<comment type="catalytic activity">
    <reaction evidence="4">
        <text>GTP + H2O = GDP + phosphate + H(+)</text>
        <dbReference type="Rhea" id="RHEA:19669"/>
        <dbReference type="ChEBI" id="CHEBI:15377"/>
        <dbReference type="ChEBI" id="CHEBI:15378"/>
        <dbReference type="ChEBI" id="CHEBI:37565"/>
        <dbReference type="ChEBI" id="CHEBI:43474"/>
        <dbReference type="ChEBI" id="CHEBI:58189"/>
        <dbReference type="EC" id="3.6.5.2"/>
    </reaction>
</comment>
<dbReference type="GO" id="GO:0005525">
    <property type="term" value="F:GTP binding"/>
    <property type="evidence" value="ECO:0007669"/>
    <property type="project" value="InterPro"/>
</dbReference>
<comment type="caution">
    <text evidence="5">The sequence shown here is derived from an EMBL/GenBank/DDBJ whole genome shotgun (WGS) entry which is preliminary data.</text>
</comment>
<keyword evidence="6" id="KW-1185">Reference proteome</keyword>
<dbReference type="Pfam" id="PF00071">
    <property type="entry name" value="Ras"/>
    <property type="match status" value="1"/>
</dbReference>
<organism evidence="5 6">
    <name type="scientific">Candidula unifasciata</name>
    <dbReference type="NCBI Taxonomy" id="100452"/>
    <lineage>
        <taxon>Eukaryota</taxon>
        <taxon>Metazoa</taxon>
        <taxon>Spiralia</taxon>
        <taxon>Lophotrochozoa</taxon>
        <taxon>Mollusca</taxon>
        <taxon>Gastropoda</taxon>
        <taxon>Heterobranchia</taxon>
        <taxon>Euthyneura</taxon>
        <taxon>Panpulmonata</taxon>
        <taxon>Eupulmonata</taxon>
        <taxon>Stylommatophora</taxon>
        <taxon>Helicina</taxon>
        <taxon>Helicoidea</taxon>
        <taxon>Geomitridae</taxon>
        <taxon>Candidula</taxon>
    </lineage>
</organism>
<dbReference type="InterPro" id="IPR005225">
    <property type="entry name" value="Small_GTP-bd"/>
</dbReference>
<reference evidence="5" key="1">
    <citation type="submission" date="2021-04" db="EMBL/GenBank/DDBJ databases">
        <authorList>
            <consortium name="Molecular Ecology Group"/>
        </authorList>
    </citation>
    <scope>NUCLEOTIDE SEQUENCE</scope>
</reference>
<dbReference type="SMART" id="SM00175">
    <property type="entry name" value="RAB"/>
    <property type="match status" value="1"/>
</dbReference>
<dbReference type="InterPro" id="IPR001806">
    <property type="entry name" value="Small_GTPase"/>
</dbReference>
<dbReference type="InterPro" id="IPR051065">
    <property type="entry name" value="Ras-related_GTPase"/>
</dbReference>
<dbReference type="NCBIfam" id="TIGR00231">
    <property type="entry name" value="small_GTP"/>
    <property type="match status" value="1"/>
</dbReference>
<dbReference type="OrthoDB" id="18798at2759"/>
<dbReference type="SUPFAM" id="SSF52540">
    <property type="entry name" value="P-loop containing nucleoside triphosphate hydrolases"/>
    <property type="match status" value="1"/>
</dbReference>
<gene>
    <name evidence="5" type="ORF">CUNI_LOCUS4821</name>
</gene>
<evidence type="ECO:0000313" key="6">
    <source>
        <dbReference type="Proteomes" id="UP000678393"/>
    </source>
</evidence>
<proteinExistence type="inferred from homology"/>
<comment type="similarity">
    <text evidence="1">Belongs to the small GTPase superfamily. Ras family.</text>
</comment>
<protein>
    <recommendedName>
        <fullName evidence="2">small monomeric GTPase</fullName>
        <ecNumber evidence="2">3.6.5.2</ecNumber>
    </recommendedName>
</protein>
<dbReference type="SMART" id="SM00173">
    <property type="entry name" value="RAS"/>
    <property type="match status" value="1"/>
</dbReference>
<evidence type="ECO:0000256" key="1">
    <source>
        <dbReference type="ARBA" id="ARBA00008344"/>
    </source>
</evidence>
<evidence type="ECO:0000256" key="2">
    <source>
        <dbReference type="ARBA" id="ARBA00011984"/>
    </source>
</evidence>
<sequence length="206" mass="23376">MMTSVAVGKTKSADSKICVLGNPGVGKSALVVRFLTNRFIWEYDPTLERVYRHQTLLDEEPTLMEILDTAGYDDSIHQEGNIRWAEGYILVYAINDRLSFEAVATLKQHLDQVKKTSVQCVLVGNKVDLLHERRVTTDEGELLAQEMACAFFETSASDGGEDIPELFYELHRDIKRRKMAECKGRRRSSAQQVKHVLNRMLNKIGS</sequence>
<keyword evidence="3" id="KW-0378">Hydrolase</keyword>
<evidence type="ECO:0000256" key="3">
    <source>
        <dbReference type="ARBA" id="ARBA00022801"/>
    </source>
</evidence>
<dbReference type="EMBL" id="CAJHNH020000677">
    <property type="protein sequence ID" value="CAG5119263.1"/>
    <property type="molecule type" value="Genomic_DNA"/>
</dbReference>
<dbReference type="InterPro" id="IPR027417">
    <property type="entry name" value="P-loop_NTPase"/>
</dbReference>
<dbReference type="PROSITE" id="PS51419">
    <property type="entry name" value="RAB"/>
    <property type="match status" value="1"/>
</dbReference>
<name>A0A8S3YR15_9EUPU</name>
<evidence type="ECO:0000313" key="5">
    <source>
        <dbReference type="EMBL" id="CAG5119263.1"/>
    </source>
</evidence>